<gene>
    <name evidence="2" type="ORF">ACFOPX_05330</name>
</gene>
<dbReference type="Proteomes" id="UP001595783">
    <property type="component" value="Unassembled WGS sequence"/>
</dbReference>
<evidence type="ECO:0000313" key="2">
    <source>
        <dbReference type="EMBL" id="MFC3847950.1"/>
    </source>
</evidence>
<reference evidence="3" key="1">
    <citation type="journal article" date="2019" name="Int. J. Syst. Evol. Microbiol.">
        <title>The Global Catalogue of Microorganisms (GCM) 10K type strain sequencing project: providing services to taxonomists for standard genome sequencing and annotation.</title>
        <authorList>
            <consortium name="The Broad Institute Genomics Platform"/>
            <consortium name="The Broad Institute Genome Sequencing Center for Infectious Disease"/>
            <person name="Wu L."/>
            <person name="Ma J."/>
        </authorList>
    </citation>
    <scope>NUCLEOTIDE SEQUENCE [LARGE SCALE GENOMIC DNA]</scope>
    <source>
        <strain evidence="3">CCUG 53816</strain>
    </source>
</reference>
<dbReference type="RefSeq" id="WP_233708933.1">
    <property type="nucleotide sequence ID" value="NZ_FZMF01000002.1"/>
</dbReference>
<keyword evidence="1" id="KW-0812">Transmembrane</keyword>
<evidence type="ECO:0000256" key="1">
    <source>
        <dbReference type="SAM" id="Phobius"/>
    </source>
</evidence>
<feature type="transmembrane region" description="Helical" evidence="1">
    <location>
        <begin position="37"/>
        <end position="55"/>
    </location>
</feature>
<proteinExistence type="predicted"/>
<sequence>MKTKEASLSGLVLVSMPFFTLCMCFGVIETLHECGCHAHILGSASVAVLGALSFLPIREIYKHTGRAFGCVLSGGFNGLVMVFCYMIASHTY</sequence>
<keyword evidence="3" id="KW-1185">Reference proteome</keyword>
<keyword evidence="1" id="KW-0472">Membrane</keyword>
<feature type="transmembrane region" description="Helical" evidence="1">
    <location>
        <begin position="12"/>
        <end position="31"/>
    </location>
</feature>
<accession>A0ABV7ZLB1</accession>
<feature type="transmembrane region" description="Helical" evidence="1">
    <location>
        <begin position="67"/>
        <end position="88"/>
    </location>
</feature>
<keyword evidence="1" id="KW-1133">Transmembrane helix</keyword>
<comment type="caution">
    <text evidence="2">The sequence shown here is derived from an EMBL/GenBank/DDBJ whole genome shotgun (WGS) entry which is preliminary data.</text>
</comment>
<protein>
    <submittedName>
        <fullName evidence="2">Iron transporter</fullName>
    </submittedName>
</protein>
<name>A0ABV7ZLB1_9HELI</name>
<organism evidence="2 3">
    <name type="scientific">Helicobacter baculiformis</name>
    <dbReference type="NCBI Taxonomy" id="427351"/>
    <lineage>
        <taxon>Bacteria</taxon>
        <taxon>Pseudomonadati</taxon>
        <taxon>Campylobacterota</taxon>
        <taxon>Epsilonproteobacteria</taxon>
        <taxon>Campylobacterales</taxon>
        <taxon>Helicobacteraceae</taxon>
        <taxon>Helicobacter</taxon>
    </lineage>
</organism>
<evidence type="ECO:0000313" key="3">
    <source>
        <dbReference type="Proteomes" id="UP001595783"/>
    </source>
</evidence>
<dbReference type="EMBL" id="JBHRZO010000036">
    <property type="protein sequence ID" value="MFC3847950.1"/>
    <property type="molecule type" value="Genomic_DNA"/>
</dbReference>